<organism evidence="1 2">
    <name type="scientific">Sporolactobacillus putidus</name>
    <dbReference type="NCBI Taxonomy" id="492735"/>
    <lineage>
        <taxon>Bacteria</taxon>
        <taxon>Bacillati</taxon>
        <taxon>Bacillota</taxon>
        <taxon>Bacilli</taxon>
        <taxon>Bacillales</taxon>
        <taxon>Sporolactobacillaceae</taxon>
        <taxon>Sporolactobacillus</taxon>
    </lineage>
</organism>
<dbReference type="PANTHER" id="PTHR38451:SF1">
    <property type="entry name" value="TRNA (ADENINE(22)-N(1))-METHYLTRANSFERASE"/>
    <property type="match status" value="1"/>
</dbReference>
<protein>
    <submittedName>
        <fullName evidence="1">SAM-dependent methyltransferase</fullName>
    </submittedName>
</protein>
<dbReference type="AlphaFoldDB" id="A0A917VXD4"/>
<dbReference type="InterPro" id="IPR029063">
    <property type="entry name" value="SAM-dependent_MTases_sf"/>
</dbReference>
<dbReference type="GO" id="GO:0032259">
    <property type="term" value="P:methylation"/>
    <property type="evidence" value="ECO:0007669"/>
    <property type="project" value="UniProtKB-KW"/>
</dbReference>
<evidence type="ECO:0000313" key="2">
    <source>
        <dbReference type="Proteomes" id="UP000654670"/>
    </source>
</evidence>
<dbReference type="InterPro" id="IPR006901">
    <property type="entry name" value="TrmK"/>
</dbReference>
<accession>A0A917VXD4</accession>
<dbReference type="PIRSF" id="PIRSF018637">
    <property type="entry name" value="TrmK"/>
    <property type="match status" value="1"/>
</dbReference>
<dbReference type="EMBL" id="BMOK01000001">
    <property type="protein sequence ID" value="GGL40179.1"/>
    <property type="molecule type" value="Genomic_DNA"/>
</dbReference>
<evidence type="ECO:0000313" key="1">
    <source>
        <dbReference type="EMBL" id="GGL40179.1"/>
    </source>
</evidence>
<dbReference type="Proteomes" id="UP000654670">
    <property type="component" value="Unassembled WGS sequence"/>
</dbReference>
<dbReference type="SUPFAM" id="SSF53335">
    <property type="entry name" value="S-adenosyl-L-methionine-dependent methyltransferases"/>
    <property type="match status" value="1"/>
</dbReference>
<comment type="caution">
    <text evidence="1">The sequence shown here is derived from an EMBL/GenBank/DDBJ whole genome shotgun (WGS) entry which is preliminary data.</text>
</comment>
<sequence>MQTIHLSKRLQTVMSLIPKNAVLADIGSDHAHLPCRAVQEGIAIKAIAGEVREGPFSQSLSNVQALGMADSVSVRLGDGLDVIEPGEAKVIVIAGMGGELITDILERGRAKLAEETTLILQPNIREPGCRAWLASGGWSITDEAIVEESPHFYEIIKAKRCLTGEARLTDEELMMGPVLIRNQTPVFRKKWALREAKLQLILQSLEQTRETEAVILKRADCLKTLKMIGTVLNS</sequence>
<gene>
    <name evidence="1" type="ORF">GCM10007968_00190</name>
</gene>
<dbReference type="Gene3D" id="3.40.50.150">
    <property type="entry name" value="Vaccinia Virus protein VP39"/>
    <property type="match status" value="1"/>
</dbReference>
<dbReference type="GO" id="GO:0160105">
    <property type="term" value="F:tRNA (adenine(22)-N1)-methyltransferase activity"/>
    <property type="evidence" value="ECO:0007669"/>
    <property type="project" value="InterPro"/>
</dbReference>
<dbReference type="Pfam" id="PF04816">
    <property type="entry name" value="TrmK"/>
    <property type="match status" value="1"/>
</dbReference>
<name>A0A917VXD4_9BACL</name>
<keyword evidence="2" id="KW-1185">Reference proteome</keyword>
<reference evidence="1" key="1">
    <citation type="journal article" date="2014" name="Int. J. Syst. Evol. Microbiol.">
        <title>Complete genome sequence of Corynebacterium casei LMG S-19264T (=DSM 44701T), isolated from a smear-ripened cheese.</title>
        <authorList>
            <consortium name="US DOE Joint Genome Institute (JGI-PGF)"/>
            <person name="Walter F."/>
            <person name="Albersmeier A."/>
            <person name="Kalinowski J."/>
            <person name="Ruckert C."/>
        </authorList>
    </citation>
    <scope>NUCLEOTIDE SEQUENCE</scope>
    <source>
        <strain evidence="1">JCM 15325</strain>
    </source>
</reference>
<keyword evidence="1" id="KW-0808">Transferase</keyword>
<reference evidence="1" key="2">
    <citation type="submission" date="2020-09" db="EMBL/GenBank/DDBJ databases">
        <authorList>
            <person name="Sun Q."/>
            <person name="Ohkuma M."/>
        </authorList>
    </citation>
    <scope>NUCLEOTIDE SEQUENCE</scope>
    <source>
        <strain evidence="1">JCM 15325</strain>
    </source>
</reference>
<dbReference type="RefSeq" id="WP_188800564.1">
    <property type="nucleotide sequence ID" value="NZ_BMOK01000001.1"/>
</dbReference>
<keyword evidence="1" id="KW-0489">Methyltransferase</keyword>
<dbReference type="PANTHER" id="PTHR38451">
    <property type="entry name" value="TRNA (ADENINE(22)-N(1))-METHYLTRANSFERASE"/>
    <property type="match status" value="1"/>
</dbReference>
<proteinExistence type="predicted"/>
<dbReference type="Gene3D" id="1.10.287.1890">
    <property type="match status" value="1"/>
</dbReference>